<dbReference type="GO" id="GO:0016887">
    <property type="term" value="F:ATP hydrolysis activity"/>
    <property type="evidence" value="ECO:0007669"/>
    <property type="project" value="InterPro"/>
</dbReference>
<feature type="non-terminal residue" evidence="3">
    <location>
        <position position="1"/>
    </location>
</feature>
<evidence type="ECO:0000313" key="4">
    <source>
        <dbReference type="Proteomes" id="UP000023152"/>
    </source>
</evidence>
<name>X6NZE5_RETFI</name>
<reference evidence="3 4" key="1">
    <citation type="journal article" date="2013" name="Curr. Biol.">
        <title>The Genome of the Foraminiferan Reticulomyxa filosa.</title>
        <authorList>
            <person name="Glockner G."/>
            <person name="Hulsmann N."/>
            <person name="Schleicher M."/>
            <person name="Noegel A.A."/>
            <person name="Eichinger L."/>
            <person name="Gallinger C."/>
            <person name="Pawlowski J."/>
            <person name="Sierra R."/>
            <person name="Euteneuer U."/>
            <person name="Pillet L."/>
            <person name="Moustafa A."/>
            <person name="Platzer M."/>
            <person name="Groth M."/>
            <person name="Szafranski K."/>
            <person name="Schliwa M."/>
        </authorList>
    </citation>
    <scope>NUCLEOTIDE SEQUENCE [LARGE SCALE GENOMIC DNA]</scope>
</reference>
<evidence type="ECO:0000259" key="2">
    <source>
        <dbReference type="SMART" id="SM00382"/>
    </source>
</evidence>
<dbReference type="PANTHER" id="PTHR22605">
    <property type="entry name" value="RZ-TYPE DOMAIN-CONTAINING PROTEIN"/>
    <property type="match status" value="1"/>
</dbReference>
<dbReference type="InterPro" id="IPR027417">
    <property type="entry name" value="P-loop_NTPase"/>
</dbReference>
<dbReference type="Proteomes" id="UP000023152">
    <property type="component" value="Unassembled WGS sequence"/>
</dbReference>
<feature type="domain" description="AAA+ ATPase" evidence="2">
    <location>
        <begin position="101"/>
        <end position="225"/>
    </location>
</feature>
<dbReference type="SMART" id="SM00382">
    <property type="entry name" value="AAA"/>
    <property type="match status" value="1"/>
</dbReference>
<protein>
    <recommendedName>
        <fullName evidence="2">AAA+ ATPase domain-containing protein</fullName>
    </recommendedName>
</protein>
<comment type="caution">
    <text evidence="3">The sequence shown here is derived from an EMBL/GenBank/DDBJ whole genome shotgun (WGS) entry which is preliminary data.</text>
</comment>
<dbReference type="InterPro" id="IPR003593">
    <property type="entry name" value="AAA+_ATPase"/>
</dbReference>
<dbReference type="OrthoDB" id="2423195at2759"/>
<dbReference type="InterPro" id="IPR003959">
    <property type="entry name" value="ATPase_AAA_core"/>
</dbReference>
<dbReference type="EMBL" id="ASPP01005378">
    <property type="protein sequence ID" value="ETO30657.1"/>
    <property type="molecule type" value="Genomic_DNA"/>
</dbReference>
<gene>
    <name evidence="3" type="ORF">RFI_06464</name>
</gene>
<evidence type="ECO:0000256" key="1">
    <source>
        <dbReference type="SAM" id="MobiDB-lite"/>
    </source>
</evidence>
<sequence length="460" mass="53666">ERIKSSEMKSEKGQRLRILFRILGTQYKETLNNRKERETENEKDKSEKKEEKKDEENNIVKTARLHDEIVNTLCEKDEWSNYVLTFDNILKMVAIFLKIRTNFPVILMGETGCGKTSLIKCMGHAANVNLIAIDVHGGFGRDEIRKVIKNCSKQVLANRDQDLWLFLDEVNTSPDIGWFKELICEHSLDGVKISSQIKVIAACNPYRQRKVQVKMGEHTNTDDPLSQWVYRVFPLCDTMKEYIWPFGQLSLLDEKQYIWAMTKQMKENFDPTSIAYKEIERWETVIAKNISKSQQFLHEVLANEAIVSLRDVSRCLKFFYWLMQQQERVTAKTEKVLWIERALNIALSLSYYFRLSETQRKDFSKLISSSRKSSFSDMVNEEVTRLSACFEELPQVAFHTILKENMFVLFFCIVTTTPLILVGQPGTSKTLSLQIMLKTLSYHNIQNFHQKLEKTISNFA</sequence>
<dbReference type="GO" id="GO:0004842">
    <property type="term" value="F:ubiquitin-protein transferase activity"/>
    <property type="evidence" value="ECO:0007669"/>
    <property type="project" value="InterPro"/>
</dbReference>
<proteinExistence type="predicted"/>
<organism evidence="3 4">
    <name type="scientific">Reticulomyxa filosa</name>
    <dbReference type="NCBI Taxonomy" id="46433"/>
    <lineage>
        <taxon>Eukaryota</taxon>
        <taxon>Sar</taxon>
        <taxon>Rhizaria</taxon>
        <taxon>Retaria</taxon>
        <taxon>Foraminifera</taxon>
        <taxon>Monothalamids</taxon>
        <taxon>Reticulomyxidae</taxon>
        <taxon>Reticulomyxa</taxon>
    </lineage>
</organism>
<keyword evidence="4" id="KW-1185">Reference proteome</keyword>
<dbReference type="AlphaFoldDB" id="X6NZE5"/>
<dbReference type="SUPFAM" id="SSF52540">
    <property type="entry name" value="P-loop containing nucleoside triphosphate hydrolases"/>
    <property type="match status" value="1"/>
</dbReference>
<dbReference type="CDD" id="cd00009">
    <property type="entry name" value="AAA"/>
    <property type="match status" value="1"/>
</dbReference>
<feature type="region of interest" description="Disordered" evidence="1">
    <location>
        <begin position="31"/>
        <end position="55"/>
    </location>
</feature>
<dbReference type="Pfam" id="PF00004">
    <property type="entry name" value="AAA"/>
    <property type="match status" value="1"/>
</dbReference>
<dbReference type="GO" id="GO:0005524">
    <property type="term" value="F:ATP binding"/>
    <property type="evidence" value="ECO:0007669"/>
    <property type="project" value="InterPro"/>
</dbReference>
<accession>X6NZE5</accession>
<dbReference type="Gene3D" id="3.40.50.300">
    <property type="entry name" value="P-loop containing nucleotide triphosphate hydrolases"/>
    <property type="match status" value="1"/>
</dbReference>
<dbReference type="PANTHER" id="PTHR22605:SF1">
    <property type="entry name" value="RZ-TYPE DOMAIN-CONTAINING PROTEIN"/>
    <property type="match status" value="1"/>
</dbReference>
<evidence type="ECO:0000313" key="3">
    <source>
        <dbReference type="EMBL" id="ETO30657.1"/>
    </source>
</evidence>
<dbReference type="InterPro" id="IPR031248">
    <property type="entry name" value="RNF213"/>
</dbReference>